<organism evidence="2 3">
    <name type="scientific">Ceratosolen solmsi marchali</name>
    <dbReference type="NCBI Taxonomy" id="326594"/>
    <lineage>
        <taxon>Eukaryota</taxon>
        <taxon>Metazoa</taxon>
        <taxon>Ecdysozoa</taxon>
        <taxon>Arthropoda</taxon>
        <taxon>Hexapoda</taxon>
        <taxon>Insecta</taxon>
        <taxon>Pterygota</taxon>
        <taxon>Neoptera</taxon>
        <taxon>Endopterygota</taxon>
        <taxon>Hymenoptera</taxon>
        <taxon>Apocrita</taxon>
        <taxon>Proctotrupomorpha</taxon>
        <taxon>Chalcidoidea</taxon>
        <taxon>Agaonidae</taxon>
        <taxon>Agaoninae</taxon>
        <taxon>Ceratosolen</taxon>
    </lineage>
</organism>
<accession>A0AAJ7DW24</accession>
<keyword evidence="2" id="KW-1185">Reference proteome</keyword>
<proteinExistence type="predicted"/>
<reference evidence="3" key="1">
    <citation type="submission" date="2025-08" db="UniProtKB">
        <authorList>
            <consortium name="RefSeq"/>
        </authorList>
    </citation>
    <scope>IDENTIFICATION</scope>
</reference>
<gene>
    <name evidence="3" type="primary">LOC105362738</name>
</gene>
<dbReference type="Proteomes" id="UP000695007">
    <property type="component" value="Unplaced"/>
</dbReference>
<evidence type="ECO:0000313" key="2">
    <source>
        <dbReference type="Proteomes" id="UP000695007"/>
    </source>
</evidence>
<name>A0AAJ7DW24_9HYME</name>
<dbReference type="AlphaFoldDB" id="A0AAJ7DW24"/>
<feature type="region of interest" description="Disordered" evidence="1">
    <location>
        <begin position="230"/>
        <end position="264"/>
    </location>
</feature>
<feature type="compositionally biased region" description="Polar residues" evidence="1">
    <location>
        <begin position="232"/>
        <end position="258"/>
    </location>
</feature>
<dbReference type="GeneID" id="105362738"/>
<sequence>MDSKVETKSEFDELTVEINKSDKTNVNNDNEPTNKKIKLFQSKDDVDDDIDDEEAAFNMNQNIPEEGFIYPLEMDASDMLQETDFDGYFPSVTERYLTPYYQMDVQKPVINWTERKIKYLENPSTELSLYNQILIFAIYLATMVQQPHFGGYIAIVLPNLKHLDKTRAKLLTEELYQEAIKKRKENKEKETNEIDKTDKINEEMDVSISQIVDQENIEINRTIEKNEVIDPNNDNIKSINTSDIPIESKNQSMDSNNEMDVIES</sequence>
<protein>
    <submittedName>
        <fullName evidence="3">Uncharacterized protein LOC105362738</fullName>
    </submittedName>
</protein>
<evidence type="ECO:0000256" key="1">
    <source>
        <dbReference type="SAM" id="MobiDB-lite"/>
    </source>
</evidence>
<dbReference type="RefSeq" id="XP_011498527.1">
    <property type="nucleotide sequence ID" value="XM_011500225.1"/>
</dbReference>
<evidence type="ECO:0000313" key="3">
    <source>
        <dbReference type="RefSeq" id="XP_011498527.1"/>
    </source>
</evidence>
<dbReference type="KEGG" id="csol:105362738"/>